<dbReference type="GO" id="GO:0005829">
    <property type="term" value="C:cytosol"/>
    <property type="evidence" value="ECO:0007669"/>
    <property type="project" value="TreeGrafter"/>
</dbReference>
<feature type="chain" id="PRO_5024342983" description="Lactonase family protein" evidence="3">
    <location>
        <begin position="32"/>
        <end position="417"/>
    </location>
</feature>
<feature type="signal peptide" evidence="3">
    <location>
        <begin position="1"/>
        <end position="31"/>
    </location>
</feature>
<dbReference type="OrthoDB" id="9776822at2"/>
<evidence type="ECO:0000256" key="3">
    <source>
        <dbReference type="SAM" id="SignalP"/>
    </source>
</evidence>
<evidence type="ECO:0000256" key="2">
    <source>
        <dbReference type="ARBA" id="ARBA00022526"/>
    </source>
</evidence>
<protein>
    <recommendedName>
        <fullName evidence="6">Lactonase family protein</fullName>
    </recommendedName>
</protein>
<dbReference type="PANTHER" id="PTHR30344:SF1">
    <property type="entry name" value="6-PHOSPHOGLUCONOLACTONASE"/>
    <property type="match status" value="1"/>
</dbReference>
<keyword evidence="2" id="KW-0119">Carbohydrate metabolism</keyword>
<dbReference type="RefSeq" id="WP_138327902.1">
    <property type="nucleotide sequence ID" value="NZ_VCDI01000011.1"/>
</dbReference>
<keyword evidence="5" id="KW-1185">Reference proteome</keyword>
<evidence type="ECO:0000313" key="4">
    <source>
        <dbReference type="EMBL" id="TLU70742.1"/>
    </source>
</evidence>
<keyword evidence="2" id="KW-0313">Glucose metabolism</keyword>
<dbReference type="InterPro" id="IPR011048">
    <property type="entry name" value="Haem_d1_sf"/>
</dbReference>
<accession>A0A5R9IZN2</accession>
<dbReference type="GO" id="GO:0006006">
    <property type="term" value="P:glucose metabolic process"/>
    <property type="evidence" value="ECO:0007669"/>
    <property type="project" value="UniProtKB-KW"/>
</dbReference>
<organism evidence="4 5">
    <name type="scientific">Lichenicoccus roseus</name>
    <dbReference type="NCBI Taxonomy" id="2683649"/>
    <lineage>
        <taxon>Bacteria</taxon>
        <taxon>Pseudomonadati</taxon>
        <taxon>Pseudomonadota</taxon>
        <taxon>Alphaproteobacteria</taxon>
        <taxon>Acetobacterales</taxon>
        <taxon>Acetobacteraceae</taxon>
        <taxon>Lichenicoccus</taxon>
    </lineage>
</organism>
<name>A0A5R9IZN2_9PROT</name>
<dbReference type="AlphaFoldDB" id="A0A5R9IZN2"/>
<evidence type="ECO:0000313" key="5">
    <source>
        <dbReference type="Proteomes" id="UP000305654"/>
    </source>
</evidence>
<comment type="caution">
    <text evidence="4">The sequence shown here is derived from an EMBL/GenBank/DDBJ whole genome shotgun (WGS) entry which is preliminary data.</text>
</comment>
<gene>
    <name evidence="4" type="ORF">FE263_20475</name>
</gene>
<dbReference type="Gene3D" id="2.130.10.10">
    <property type="entry name" value="YVTN repeat-like/Quinoprotein amine dehydrogenase"/>
    <property type="match status" value="2"/>
</dbReference>
<dbReference type="InterPro" id="IPR050282">
    <property type="entry name" value="Cycloisomerase_2"/>
</dbReference>
<dbReference type="GO" id="GO:0017057">
    <property type="term" value="F:6-phosphogluconolactonase activity"/>
    <property type="evidence" value="ECO:0007669"/>
    <property type="project" value="TreeGrafter"/>
</dbReference>
<dbReference type="PANTHER" id="PTHR30344">
    <property type="entry name" value="6-PHOSPHOGLUCONOLACTONASE-RELATED"/>
    <property type="match status" value="1"/>
</dbReference>
<dbReference type="SUPFAM" id="SSF51004">
    <property type="entry name" value="C-terminal (heme d1) domain of cytochrome cd1-nitrite reductase"/>
    <property type="match status" value="1"/>
</dbReference>
<proteinExistence type="inferred from homology"/>
<dbReference type="Pfam" id="PF10282">
    <property type="entry name" value="Lactonase"/>
    <property type="match status" value="1"/>
</dbReference>
<keyword evidence="3" id="KW-0732">Signal</keyword>
<evidence type="ECO:0000256" key="1">
    <source>
        <dbReference type="ARBA" id="ARBA00005564"/>
    </source>
</evidence>
<dbReference type="Proteomes" id="UP000305654">
    <property type="component" value="Unassembled WGS sequence"/>
</dbReference>
<dbReference type="InterPro" id="IPR019405">
    <property type="entry name" value="Lactonase_7-beta_prop"/>
</dbReference>
<sequence length="417" mass="43725">MEYPQKSLSVRARTFAVSALASGLLTVPALAAGTVNTPAYDIAGRQTLYVESNATGSGKNAVFAFGLSYDGSLQPLPGSPFLTGGTGYFDPSFKLGPFDNDQQLTLSGDGRTLYAVNGGSNTISALHIGFGGQLANLLGWPIASGGSTPVSIGQQANSLVVLNSTEDPAQATSTPVPNIQSFDLLPGGFPLRRPRQELSLPRASNPTQVLTTDTGRFIFGTNFPAGGDVSAFARQADGTITQADTALPPTFDGVQALALGLWAHPSRPFLYAGLVNVNRVAIYRWNTEGHLQYIGAVADSGQGPCWLRTTRDGHFLLAANTADQSISVFDLSNPSSPTEVTRAVGGGLGGYFEFSLSPDQRHVYVLEQENSVASAGKSNKIHVFDFDPSSGQITSDPGKLVTLPVDASTRPIGMAVR</sequence>
<evidence type="ECO:0008006" key="6">
    <source>
        <dbReference type="Google" id="ProtNLM"/>
    </source>
</evidence>
<reference evidence="4 5" key="1">
    <citation type="submission" date="2019-05" db="EMBL/GenBank/DDBJ databases">
        <authorList>
            <person name="Pankratov T."/>
            <person name="Grouzdev D."/>
        </authorList>
    </citation>
    <scope>NUCLEOTIDE SEQUENCE [LARGE SCALE GENOMIC DNA]</scope>
    <source>
        <strain evidence="4 5">KEBCLARHB70R</strain>
    </source>
</reference>
<dbReference type="EMBL" id="VCDI01000011">
    <property type="protein sequence ID" value="TLU70742.1"/>
    <property type="molecule type" value="Genomic_DNA"/>
</dbReference>
<dbReference type="InterPro" id="IPR015943">
    <property type="entry name" value="WD40/YVTN_repeat-like_dom_sf"/>
</dbReference>
<comment type="similarity">
    <text evidence="1">Belongs to the cycloisomerase 2 family.</text>
</comment>